<keyword evidence="10" id="KW-0445">Lipid transport</keyword>
<dbReference type="InterPro" id="IPR042099">
    <property type="entry name" value="ANL_N_sf"/>
</dbReference>
<evidence type="ECO:0000313" key="16">
    <source>
        <dbReference type="Proteomes" id="UP000228930"/>
    </source>
</evidence>
<evidence type="ECO:0000313" key="15">
    <source>
        <dbReference type="EMBL" id="PIT00754.1"/>
    </source>
</evidence>
<dbReference type="Pfam" id="PF00501">
    <property type="entry name" value="AMP-binding"/>
    <property type="match status" value="1"/>
</dbReference>
<evidence type="ECO:0000256" key="2">
    <source>
        <dbReference type="ARBA" id="ARBA00006432"/>
    </source>
</evidence>
<comment type="subcellular location">
    <subcellularLocation>
        <location evidence="1">Cell membrane</location>
        <topology evidence="1">Multi-pass membrane protein</topology>
    </subcellularLocation>
    <subcellularLocation>
        <location evidence="13">Peroxisome membrane</location>
    </subcellularLocation>
</comment>
<evidence type="ECO:0000256" key="5">
    <source>
        <dbReference type="ARBA" id="ARBA00022598"/>
    </source>
</evidence>
<dbReference type="AlphaFoldDB" id="A0A2M6U836"/>
<gene>
    <name evidence="15" type="ORF">TSA1_08180</name>
</gene>
<keyword evidence="7" id="KW-0547">Nucleotide-binding</keyword>
<keyword evidence="6" id="KW-0812">Transmembrane</keyword>
<name>A0A2M6U836_9BRAD</name>
<evidence type="ECO:0000256" key="6">
    <source>
        <dbReference type="ARBA" id="ARBA00022692"/>
    </source>
</evidence>
<keyword evidence="11" id="KW-0472">Membrane</keyword>
<dbReference type="PANTHER" id="PTHR43107">
    <property type="entry name" value="LONG-CHAIN FATTY ACID TRANSPORT PROTEIN"/>
    <property type="match status" value="1"/>
</dbReference>
<dbReference type="InterPro" id="IPR000873">
    <property type="entry name" value="AMP-dep_synth/lig_dom"/>
</dbReference>
<evidence type="ECO:0000256" key="10">
    <source>
        <dbReference type="ARBA" id="ARBA00023055"/>
    </source>
</evidence>
<organism evidence="15 16">
    <name type="scientific">Bradyrhizobium nitroreducens</name>
    <dbReference type="NCBI Taxonomy" id="709803"/>
    <lineage>
        <taxon>Bacteria</taxon>
        <taxon>Pseudomonadati</taxon>
        <taxon>Pseudomonadota</taxon>
        <taxon>Alphaproteobacteria</taxon>
        <taxon>Hyphomicrobiales</taxon>
        <taxon>Nitrobacteraceae</taxon>
        <taxon>Bradyrhizobium</taxon>
    </lineage>
</organism>
<dbReference type="SUPFAM" id="SSF56801">
    <property type="entry name" value="Acetyl-CoA synthetase-like"/>
    <property type="match status" value="1"/>
</dbReference>
<dbReference type="PROSITE" id="PS00455">
    <property type="entry name" value="AMP_BINDING"/>
    <property type="match status" value="1"/>
</dbReference>
<evidence type="ECO:0000256" key="13">
    <source>
        <dbReference type="ARBA" id="ARBA00046271"/>
    </source>
</evidence>
<dbReference type="GO" id="GO:0005524">
    <property type="term" value="F:ATP binding"/>
    <property type="evidence" value="ECO:0007669"/>
    <property type="project" value="UniProtKB-KW"/>
</dbReference>
<dbReference type="RefSeq" id="WP_100175965.1">
    <property type="nucleotide sequence ID" value="NZ_LFJC01000003.1"/>
</dbReference>
<comment type="similarity">
    <text evidence="2">Belongs to the ATP-dependent AMP-binding enzyme family.</text>
</comment>
<dbReference type="InterPro" id="IPR045851">
    <property type="entry name" value="AMP-bd_C_sf"/>
</dbReference>
<dbReference type="GO" id="GO:0005324">
    <property type="term" value="F:long-chain fatty acid transmembrane transporter activity"/>
    <property type="evidence" value="ECO:0007669"/>
    <property type="project" value="TreeGrafter"/>
</dbReference>
<dbReference type="FunFam" id="3.40.50.12780:FF:000019">
    <property type="entry name" value="Long-chain fatty acid transporter"/>
    <property type="match status" value="1"/>
</dbReference>
<keyword evidence="16" id="KW-1185">Reference proteome</keyword>
<dbReference type="FunFam" id="3.30.300.30:FF:000002">
    <property type="entry name" value="Long-chain fatty acid transport protein 1"/>
    <property type="match status" value="1"/>
</dbReference>
<dbReference type="EMBL" id="LFJC01000003">
    <property type="protein sequence ID" value="PIT00754.1"/>
    <property type="molecule type" value="Genomic_DNA"/>
</dbReference>
<dbReference type="CDD" id="cd05940">
    <property type="entry name" value="FATP_FACS"/>
    <property type="match status" value="1"/>
</dbReference>
<dbReference type="Gene3D" id="3.30.300.30">
    <property type="match status" value="1"/>
</dbReference>
<evidence type="ECO:0000256" key="8">
    <source>
        <dbReference type="ARBA" id="ARBA00022840"/>
    </source>
</evidence>
<dbReference type="InterPro" id="IPR020845">
    <property type="entry name" value="AMP-binding_CS"/>
</dbReference>
<evidence type="ECO:0000256" key="1">
    <source>
        <dbReference type="ARBA" id="ARBA00004651"/>
    </source>
</evidence>
<keyword evidence="12" id="KW-0576">Peroxisome</keyword>
<dbReference type="GO" id="GO:0044539">
    <property type="term" value="P:long-chain fatty acid import into cell"/>
    <property type="evidence" value="ECO:0007669"/>
    <property type="project" value="TreeGrafter"/>
</dbReference>
<evidence type="ECO:0000256" key="4">
    <source>
        <dbReference type="ARBA" id="ARBA00022475"/>
    </source>
</evidence>
<reference evidence="15 16" key="1">
    <citation type="submission" date="2015-06" db="EMBL/GenBank/DDBJ databases">
        <title>Comparative genome analysis of nirS-carrying Bradyrhizobium sp. strains.</title>
        <authorList>
            <person name="Ishii S."/>
            <person name="Jang J."/>
            <person name="Nishizawa T."/>
            <person name="Senoo K."/>
        </authorList>
    </citation>
    <scope>NUCLEOTIDE SEQUENCE [LARGE SCALE GENOMIC DNA]</scope>
    <source>
        <strain evidence="15 16">TSA1</strain>
    </source>
</reference>
<feature type="domain" description="AMP-dependent synthetase/ligase" evidence="14">
    <location>
        <begin position="47"/>
        <end position="366"/>
    </location>
</feature>
<accession>A0A2M6U836</accession>
<keyword evidence="9" id="KW-1133">Transmembrane helix</keyword>
<dbReference type="NCBIfam" id="NF006134">
    <property type="entry name" value="PRK08279.1"/>
    <property type="match status" value="1"/>
</dbReference>
<evidence type="ECO:0000256" key="9">
    <source>
        <dbReference type="ARBA" id="ARBA00022989"/>
    </source>
</evidence>
<keyword evidence="4" id="KW-1003">Cell membrane</keyword>
<evidence type="ECO:0000256" key="3">
    <source>
        <dbReference type="ARBA" id="ARBA00022448"/>
    </source>
</evidence>
<keyword evidence="5" id="KW-0436">Ligase</keyword>
<comment type="caution">
    <text evidence="15">The sequence shown here is derived from an EMBL/GenBank/DDBJ whole genome shotgun (WGS) entry which is preliminary data.</text>
</comment>
<keyword evidence="3" id="KW-0813">Transport</keyword>
<dbReference type="Proteomes" id="UP000228930">
    <property type="component" value="Unassembled WGS sequence"/>
</dbReference>
<evidence type="ECO:0000256" key="12">
    <source>
        <dbReference type="ARBA" id="ARBA00023140"/>
    </source>
</evidence>
<evidence type="ECO:0000256" key="7">
    <source>
        <dbReference type="ARBA" id="ARBA00022741"/>
    </source>
</evidence>
<dbReference type="GO" id="GO:0005886">
    <property type="term" value="C:plasma membrane"/>
    <property type="evidence" value="ECO:0007669"/>
    <property type="project" value="UniProtKB-SubCell"/>
</dbReference>
<dbReference type="PANTHER" id="PTHR43107:SF15">
    <property type="entry name" value="FATTY ACID TRANSPORT PROTEIN 3, ISOFORM A"/>
    <property type="match status" value="1"/>
</dbReference>
<dbReference type="Gene3D" id="3.40.50.12780">
    <property type="entry name" value="N-terminal domain of ligase-like"/>
    <property type="match status" value="1"/>
</dbReference>
<proteinExistence type="inferred from homology"/>
<evidence type="ECO:0000259" key="14">
    <source>
        <dbReference type="Pfam" id="PF00501"/>
    </source>
</evidence>
<evidence type="ECO:0000256" key="11">
    <source>
        <dbReference type="ARBA" id="ARBA00023136"/>
    </source>
</evidence>
<keyword evidence="8" id="KW-0067">ATP-binding</keyword>
<protein>
    <submittedName>
        <fullName evidence="15">Long-chain acyl-CoA synthetase</fullName>
    </submittedName>
</protein>
<dbReference type="GO" id="GO:0004467">
    <property type="term" value="F:long-chain fatty acid-CoA ligase activity"/>
    <property type="evidence" value="ECO:0007669"/>
    <property type="project" value="TreeGrafter"/>
</dbReference>
<sequence length="604" mass="65801">MDGMTTGIIERPKVARPPSASKIWLKAIELTARIETLPGRLFADVVDDWAQRQPDRVALVTDDASLAYAGLSRRINRYARWARSVGVAKGDTVALIMPNGIDYVAAWLGISRVGGVVALLNTKLVGPSLAHCIDVARPAHIIVAHELTEMLDGAAPHLKTEAKVWTHGDARGDRAIDVALAVLDDAPLSQEERGEVTINDRALLIYTSGTTGLPKAASISHRRILNWGFWFAGLTGATPQDRLYDCLPLFHSVGGIVAPCSMLAAGGSVVIAEKFSASHFWPDIVRHDCTLFQYIGELCRYLLKAPPSEYENRHRLRLVCGNGLRGDIWEDFQDRFAIPRILEFYAATEGNFSLFNVEGQPGAIGRIPPLLAHRFPANLVRLDPDSGSPLRNDEGFCIACARGEAGEAIGRIGTADEGGGRFEGYTDAGETEKKVLRDVFAKGDAWFRTGDLMRIDDKGFFHFVDRIGDTFRWKGENVATSEVNEMMRDFTGVVDATTYGVSIPGADGRAGMSAIVVNEGFDMTALPAHLAQRLPAYARPVFIRISGEIDATETFKQKKGDLSREGFDPSTISDPLFMAEPKSGAYVPLDAEAYAAILDGSIRL</sequence>